<dbReference type="Proteomes" id="UP000297966">
    <property type="component" value="Unassembled WGS sequence"/>
</dbReference>
<proteinExistence type="predicted"/>
<keyword evidence="2" id="KW-1185">Reference proteome</keyword>
<sequence>MSLGTGALSPRAASAPRFAMRRDEAAASVAVSPSKFDEWVKDGRMPKGRKIDGVVLWDVGQVREAWEALRDNPADERNPFDEVVA</sequence>
<accession>A0A4Y9LD89</accession>
<evidence type="ECO:0000313" key="1">
    <source>
        <dbReference type="EMBL" id="TFV41368.1"/>
    </source>
</evidence>
<comment type="caution">
    <text evidence="1">The sequence shown here is derived from an EMBL/GenBank/DDBJ whole genome shotgun (WGS) entry which is preliminary data.</text>
</comment>
<evidence type="ECO:0000313" key="2">
    <source>
        <dbReference type="Proteomes" id="UP000297966"/>
    </source>
</evidence>
<dbReference type="OrthoDB" id="7220345at2"/>
<name>A0A4Y9LD89_9BRAD</name>
<organism evidence="1 2">
    <name type="scientific">Bradyrhizobium niftali</name>
    <dbReference type="NCBI Taxonomy" id="2560055"/>
    <lineage>
        <taxon>Bacteria</taxon>
        <taxon>Pseudomonadati</taxon>
        <taxon>Pseudomonadota</taxon>
        <taxon>Alphaproteobacteria</taxon>
        <taxon>Hyphomicrobiales</taxon>
        <taxon>Nitrobacteraceae</taxon>
        <taxon>Bradyrhizobium</taxon>
    </lineage>
</organism>
<reference evidence="1 2" key="1">
    <citation type="submission" date="2019-03" db="EMBL/GenBank/DDBJ databases">
        <title>Bradyrhizobium diversity isolated from nodules of Chamaecrista fasciculata.</title>
        <authorList>
            <person name="Klepa M.S."/>
            <person name="Urquiaga M.O."/>
            <person name="Hungria M."/>
            <person name="Delamuta J.R."/>
        </authorList>
    </citation>
    <scope>NUCLEOTIDE SEQUENCE [LARGE SCALE GENOMIC DNA]</scope>
    <source>
        <strain evidence="1 2">CNPSo 3448</strain>
    </source>
</reference>
<protein>
    <submittedName>
        <fullName evidence="1">XRE family transcriptional regulator</fullName>
    </submittedName>
</protein>
<gene>
    <name evidence="1" type="ORF">E4K65_36365</name>
</gene>
<dbReference type="AlphaFoldDB" id="A0A4Y9LD89"/>
<dbReference type="EMBL" id="SPQT01000029">
    <property type="protein sequence ID" value="TFV41368.1"/>
    <property type="molecule type" value="Genomic_DNA"/>
</dbReference>